<proteinExistence type="predicted"/>
<feature type="compositionally biased region" description="Basic and acidic residues" evidence="1">
    <location>
        <begin position="39"/>
        <end position="50"/>
    </location>
</feature>
<feature type="region of interest" description="Disordered" evidence="1">
    <location>
        <begin position="241"/>
        <end position="324"/>
    </location>
</feature>
<sequence>MDDEGTEPRNRPIEADSSKGERDSIEPPAAEILTPEQQEDAREADSPKDDGELEWAQFIRKELIKKHGTSADDWQPLTNGRGASDVGIPLAPAVIPASPRAIPAAPTGAESKVLKRKAEKKPSEPVKPAEKTAPEPAKERKIRKELLEPTRSERNEPRRFERGAREWHKSPPIAEKKLPEPTHVAGNAIHTPAHVEAIEPPNPKPEAAIAIADFAPTDAIVAVASEPMLPAIVDSVIPAAPIPLSEPSNAAAAAVAEGRRPRSRSARKPVRTRKRVPVNRTKAASGTRQKAVFKKKTKRSPKAAARRSAVRIRTKPAARKRRAR</sequence>
<feature type="compositionally biased region" description="Low complexity" evidence="1">
    <location>
        <begin position="91"/>
        <end position="106"/>
    </location>
</feature>
<dbReference type="EMBL" id="QXJM01000029">
    <property type="protein sequence ID" value="RIE03875.1"/>
    <property type="molecule type" value="Genomic_DNA"/>
</dbReference>
<feature type="region of interest" description="Disordered" evidence="1">
    <location>
        <begin position="1"/>
        <end position="53"/>
    </location>
</feature>
<feature type="compositionally biased region" description="Basic and acidic residues" evidence="1">
    <location>
        <begin position="1"/>
        <end position="25"/>
    </location>
</feature>
<dbReference type="RefSeq" id="WP_119148551.1">
    <property type="nucleotide sequence ID" value="NZ_JBHSOV010000006.1"/>
</dbReference>
<feature type="compositionally biased region" description="Basic residues" evidence="1">
    <location>
        <begin position="291"/>
        <end position="324"/>
    </location>
</feature>
<evidence type="ECO:0000313" key="3">
    <source>
        <dbReference type="Proteomes" id="UP000266340"/>
    </source>
</evidence>
<accession>A0A398CN22</accession>
<feature type="region of interest" description="Disordered" evidence="1">
    <location>
        <begin position="67"/>
        <end position="181"/>
    </location>
</feature>
<feature type="compositionally biased region" description="Basic residues" evidence="1">
    <location>
        <begin position="261"/>
        <end position="277"/>
    </location>
</feature>
<dbReference type="Proteomes" id="UP000266340">
    <property type="component" value="Unassembled WGS sequence"/>
</dbReference>
<gene>
    <name evidence="2" type="ORF">D3H35_07855</name>
</gene>
<keyword evidence="3" id="KW-1185">Reference proteome</keyword>
<feature type="compositionally biased region" description="Basic and acidic residues" evidence="1">
    <location>
        <begin position="120"/>
        <end position="180"/>
    </location>
</feature>
<organism evidence="2 3">
    <name type="scientific">Cohnella faecalis</name>
    <dbReference type="NCBI Taxonomy" id="2315694"/>
    <lineage>
        <taxon>Bacteria</taxon>
        <taxon>Bacillati</taxon>
        <taxon>Bacillota</taxon>
        <taxon>Bacilli</taxon>
        <taxon>Bacillales</taxon>
        <taxon>Paenibacillaceae</taxon>
        <taxon>Cohnella</taxon>
    </lineage>
</organism>
<comment type="caution">
    <text evidence="2">The sequence shown here is derived from an EMBL/GenBank/DDBJ whole genome shotgun (WGS) entry which is preliminary data.</text>
</comment>
<reference evidence="2 3" key="1">
    <citation type="submission" date="2018-09" db="EMBL/GenBank/DDBJ databases">
        <title>Cohnella cavernae sp. nov., isolated from a karst cave.</title>
        <authorList>
            <person name="Zhu H."/>
        </authorList>
    </citation>
    <scope>NUCLEOTIDE SEQUENCE [LARGE SCALE GENOMIC DNA]</scope>
    <source>
        <strain evidence="2 3">K2E09-144</strain>
    </source>
</reference>
<evidence type="ECO:0000313" key="2">
    <source>
        <dbReference type="EMBL" id="RIE03875.1"/>
    </source>
</evidence>
<evidence type="ECO:0000256" key="1">
    <source>
        <dbReference type="SAM" id="MobiDB-lite"/>
    </source>
</evidence>
<dbReference type="AlphaFoldDB" id="A0A398CN22"/>
<protein>
    <submittedName>
        <fullName evidence="2">Uncharacterized protein</fullName>
    </submittedName>
</protein>
<name>A0A398CN22_9BACL</name>